<reference evidence="2 3" key="1">
    <citation type="submission" date="2015-10" db="EMBL/GenBank/DDBJ databases">
        <authorList>
            <person name="Gilbert D.G."/>
        </authorList>
    </citation>
    <scope>NUCLEOTIDE SEQUENCE [LARGE SCALE GENOMIC DNA]</scope>
    <source>
        <strain evidence="2">COMA1</strain>
    </source>
</reference>
<evidence type="ECO:0000313" key="3">
    <source>
        <dbReference type="Proteomes" id="UP000199032"/>
    </source>
</evidence>
<feature type="transmembrane region" description="Helical" evidence="1">
    <location>
        <begin position="12"/>
        <end position="32"/>
    </location>
</feature>
<evidence type="ECO:0008006" key="4">
    <source>
        <dbReference type="Google" id="ProtNLM"/>
    </source>
</evidence>
<organism evidence="2 3">
    <name type="scientific">Candidatus Nitrospira nitrosa</name>
    <dbReference type="NCBI Taxonomy" id="1742972"/>
    <lineage>
        <taxon>Bacteria</taxon>
        <taxon>Pseudomonadati</taxon>
        <taxon>Nitrospirota</taxon>
        <taxon>Nitrospiria</taxon>
        <taxon>Nitrospirales</taxon>
        <taxon>Nitrospiraceae</taxon>
        <taxon>Nitrospira</taxon>
    </lineage>
</organism>
<dbReference type="STRING" id="1742972.COMA1_70122"/>
<evidence type="ECO:0000313" key="2">
    <source>
        <dbReference type="EMBL" id="CUS39276.1"/>
    </source>
</evidence>
<dbReference type="Pfam" id="PF07963">
    <property type="entry name" value="N_methyl"/>
    <property type="match status" value="1"/>
</dbReference>
<keyword evidence="3" id="KW-1185">Reference proteome</keyword>
<name>A0A0S4LP36_9BACT</name>
<keyword evidence="1" id="KW-1133">Transmembrane helix</keyword>
<evidence type="ECO:0000256" key="1">
    <source>
        <dbReference type="SAM" id="Phobius"/>
    </source>
</evidence>
<dbReference type="OrthoDB" id="5296638at2"/>
<dbReference type="InterPro" id="IPR012902">
    <property type="entry name" value="N_methyl_site"/>
</dbReference>
<dbReference type="PROSITE" id="PS00409">
    <property type="entry name" value="PROKAR_NTER_METHYL"/>
    <property type="match status" value="1"/>
</dbReference>
<dbReference type="EMBL" id="CZQA01000013">
    <property type="protein sequence ID" value="CUS39276.1"/>
    <property type="molecule type" value="Genomic_DNA"/>
</dbReference>
<dbReference type="AlphaFoldDB" id="A0A0S4LP36"/>
<keyword evidence="1" id="KW-0812">Transmembrane</keyword>
<protein>
    <recommendedName>
        <fullName evidence="4">Prepilin-type N-terminal cleavage/methylation domain-containing protein</fullName>
    </recommendedName>
</protein>
<dbReference type="Gene3D" id="3.30.700.10">
    <property type="entry name" value="Glycoprotein, Type 4 Pilin"/>
    <property type="match status" value="1"/>
</dbReference>
<gene>
    <name evidence="2" type="ORF">COMA1_70122</name>
</gene>
<keyword evidence="1" id="KW-0472">Membrane</keyword>
<dbReference type="NCBIfam" id="TIGR02532">
    <property type="entry name" value="IV_pilin_GFxxxE"/>
    <property type="match status" value="1"/>
</dbReference>
<dbReference type="RefSeq" id="WP_090751152.1">
    <property type="nucleotide sequence ID" value="NZ_CZQA01000013.1"/>
</dbReference>
<dbReference type="Proteomes" id="UP000199032">
    <property type="component" value="Unassembled WGS sequence"/>
</dbReference>
<dbReference type="SUPFAM" id="SSF54523">
    <property type="entry name" value="Pili subunits"/>
    <property type="match status" value="1"/>
</dbReference>
<proteinExistence type="predicted"/>
<dbReference type="InterPro" id="IPR045584">
    <property type="entry name" value="Pilin-like"/>
</dbReference>
<sequence length="190" mass="20317">MACVERENGGFTLLEVLVVLAMLSILAAVAMVSHGHFVDHAKAVEAEVVLAEVKRLEMVYHANHGTYSGDVTAIGLTLLPTLKYYKVEVWLDDGGGSFQAAAIPLFGKQTQPALVLTHTKDGTTLQEQEIGTLARQSQALSLPIGMSSSLEGQTEMSTGTPRKARQEDCRKGGEATVAADGLLDMNFCLK</sequence>
<accession>A0A0S4LP36</accession>